<accession>A0A369W1S6</accession>
<evidence type="ECO:0008006" key="3">
    <source>
        <dbReference type="Google" id="ProtNLM"/>
    </source>
</evidence>
<keyword evidence="2" id="KW-1185">Reference proteome</keyword>
<comment type="caution">
    <text evidence="1">The sequence shown here is derived from an EMBL/GenBank/DDBJ whole genome shotgun (WGS) entry which is preliminary data.</text>
</comment>
<dbReference type="RefSeq" id="WP_114646862.1">
    <property type="nucleotide sequence ID" value="NZ_QQNH01000029.1"/>
</dbReference>
<evidence type="ECO:0000313" key="1">
    <source>
        <dbReference type="EMBL" id="RDE07907.1"/>
    </source>
</evidence>
<dbReference type="OrthoDB" id="9800971at2"/>
<organism evidence="1 2">
    <name type="scientific">Pelagibacterium lacus</name>
    <dbReference type="NCBI Taxonomy" id="2282655"/>
    <lineage>
        <taxon>Bacteria</taxon>
        <taxon>Pseudomonadati</taxon>
        <taxon>Pseudomonadota</taxon>
        <taxon>Alphaproteobacteria</taxon>
        <taxon>Hyphomicrobiales</taxon>
        <taxon>Devosiaceae</taxon>
        <taxon>Pelagibacterium</taxon>
    </lineage>
</organism>
<protein>
    <recommendedName>
        <fullName evidence="3">Transcriptional activator HlyU</fullName>
    </recommendedName>
</protein>
<dbReference type="AlphaFoldDB" id="A0A369W1S6"/>
<evidence type="ECO:0000313" key="2">
    <source>
        <dbReference type="Proteomes" id="UP000253759"/>
    </source>
</evidence>
<dbReference type="InterPro" id="IPR018772">
    <property type="entry name" value="Transcription_activator_HlyU"/>
</dbReference>
<reference evidence="2" key="1">
    <citation type="submission" date="2018-07" db="EMBL/GenBank/DDBJ databases">
        <authorList>
            <person name="Liu B.-T."/>
            <person name="Du Z."/>
        </authorList>
    </citation>
    <scope>NUCLEOTIDE SEQUENCE [LARGE SCALE GENOMIC DNA]</scope>
    <source>
        <strain evidence="2">XYN52</strain>
    </source>
</reference>
<dbReference type="Pfam" id="PF10115">
    <property type="entry name" value="HlyU"/>
    <property type="match status" value="1"/>
</dbReference>
<dbReference type="EMBL" id="QQNH01000029">
    <property type="protein sequence ID" value="RDE07907.1"/>
    <property type="molecule type" value="Genomic_DNA"/>
</dbReference>
<name>A0A369W1S6_9HYPH</name>
<proteinExistence type="predicted"/>
<dbReference type="Proteomes" id="UP000253759">
    <property type="component" value="Unassembled WGS sequence"/>
</dbReference>
<sequence>MSFLKRLFGGGAAREAAAPAIDGEEEYKGFQILAKLMKDGGEYQIAGLIEKEVGGELKTHSFIRADKFTSKDDCVAATLAKGRQIIDEQGNFLFD</sequence>
<gene>
    <name evidence="1" type="ORF">DVH29_14245</name>
</gene>